<dbReference type="GO" id="GO:0000949">
    <property type="term" value="P:aromatic amino acid family catabolic process to alcohol via Ehrlich pathway"/>
    <property type="evidence" value="ECO:0007669"/>
    <property type="project" value="TreeGrafter"/>
</dbReference>
<dbReference type="SUPFAM" id="SSF52467">
    <property type="entry name" value="DHS-like NAD/FAD-binding domain"/>
    <property type="match status" value="1"/>
</dbReference>
<keyword evidence="6 11" id="KW-0479">Metal-binding</keyword>
<dbReference type="Proteomes" id="UP000654670">
    <property type="component" value="Unassembled WGS sequence"/>
</dbReference>
<evidence type="ECO:0000256" key="6">
    <source>
        <dbReference type="ARBA" id="ARBA00022723"/>
    </source>
</evidence>
<dbReference type="GO" id="GO:0000287">
    <property type="term" value="F:magnesium ion binding"/>
    <property type="evidence" value="ECO:0007669"/>
    <property type="project" value="InterPro"/>
</dbReference>
<evidence type="ECO:0000256" key="1">
    <source>
        <dbReference type="ARBA" id="ARBA00001920"/>
    </source>
</evidence>
<evidence type="ECO:0000259" key="15">
    <source>
        <dbReference type="Pfam" id="PF02776"/>
    </source>
</evidence>
<dbReference type="Gene3D" id="3.40.50.1220">
    <property type="entry name" value="TPP-binding domain"/>
    <property type="match status" value="1"/>
</dbReference>
<dbReference type="Pfam" id="PF02775">
    <property type="entry name" value="TPP_enzyme_C"/>
    <property type="match status" value="1"/>
</dbReference>
<dbReference type="AlphaFoldDB" id="A0A917W5L2"/>
<comment type="caution">
    <text evidence="16">The sequence shown here is derived from an EMBL/GenBank/DDBJ whole genome shotgun (WGS) entry which is preliminary data.</text>
</comment>
<dbReference type="EMBL" id="BMOK01000021">
    <property type="protein sequence ID" value="GGL65088.1"/>
    <property type="molecule type" value="Genomic_DNA"/>
</dbReference>
<dbReference type="FunFam" id="3.40.50.970:FF:000024">
    <property type="entry name" value="Pyruvate decarboxylase isozyme"/>
    <property type="match status" value="1"/>
</dbReference>
<gene>
    <name evidence="16" type="ORF">GCM10007968_31340</name>
</gene>
<feature type="binding site" evidence="11">
    <location>
        <position position="468"/>
    </location>
    <ligand>
        <name>Mg(2+)</name>
        <dbReference type="ChEBI" id="CHEBI:18420"/>
    </ligand>
</feature>
<dbReference type="InterPro" id="IPR012000">
    <property type="entry name" value="Thiamin_PyroP_enz_cen_dom"/>
</dbReference>
<keyword evidence="10" id="KW-0456">Lyase</keyword>
<dbReference type="GO" id="GO:0030976">
    <property type="term" value="F:thiamine pyrophosphate binding"/>
    <property type="evidence" value="ECO:0007669"/>
    <property type="project" value="InterPro"/>
</dbReference>
<dbReference type="InterPro" id="IPR029035">
    <property type="entry name" value="DHS-like_NAD/FAD-binding_dom"/>
</dbReference>
<evidence type="ECO:0000256" key="12">
    <source>
        <dbReference type="RuleBase" id="RU362132"/>
    </source>
</evidence>
<reference evidence="16" key="1">
    <citation type="journal article" date="2014" name="Int. J. Syst. Evol. Microbiol.">
        <title>Complete genome sequence of Corynebacterium casei LMG S-19264T (=DSM 44701T), isolated from a smear-ripened cheese.</title>
        <authorList>
            <consortium name="US DOE Joint Genome Institute (JGI-PGF)"/>
            <person name="Walter F."/>
            <person name="Albersmeier A."/>
            <person name="Kalinowski J."/>
            <person name="Ruckert C."/>
        </authorList>
    </citation>
    <scope>NUCLEOTIDE SEQUENCE</scope>
    <source>
        <strain evidence="16">JCM 15325</strain>
    </source>
</reference>
<feature type="domain" description="Thiamine pyrophosphate enzyme central" evidence="13">
    <location>
        <begin position="200"/>
        <end position="326"/>
    </location>
</feature>
<dbReference type="InterPro" id="IPR012001">
    <property type="entry name" value="Thiamin_PyroP_enz_TPP-bd_dom"/>
</dbReference>
<dbReference type="InterPro" id="IPR029061">
    <property type="entry name" value="THDP-binding"/>
</dbReference>
<comment type="similarity">
    <text evidence="4 12">Belongs to the TPP enzyme family.</text>
</comment>
<evidence type="ECO:0000259" key="14">
    <source>
        <dbReference type="Pfam" id="PF02775"/>
    </source>
</evidence>
<dbReference type="SUPFAM" id="SSF52518">
    <property type="entry name" value="Thiamin diphosphate-binding fold (THDP-binding)"/>
    <property type="match status" value="2"/>
</dbReference>
<dbReference type="InterPro" id="IPR047214">
    <property type="entry name" value="TPP_PDC_IPDC"/>
</dbReference>
<evidence type="ECO:0000256" key="7">
    <source>
        <dbReference type="ARBA" id="ARBA00022793"/>
    </source>
</evidence>
<dbReference type="PIRSF" id="PIRSF036565">
    <property type="entry name" value="Pyruvt_ip_decrb"/>
    <property type="match status" value="1"/>
</dbReference>
<dbReference type="GO" id="GO:0005829">
    <property type="term" value="C:cytosol"/>
    <property type="evidence" value="ECO:0007669"/>
    <property type="project" value="TreeGrafter"/>
</dbReference>
<reference evidence="16" key="2">
    <citation type="submission" date="2020-09" db="EMBL/GenBank/DDBJ databases">
        <authorList>
            <person name="Sun Q."/>
            <person name="Ohkuma M."/>
        </authorList>
    </citation>
    <scope>NUCLEOTIDE SEQUENCE</scope>
    <source>
        <strain evidence="16">JCM 15325</strain>
    </source>
</reference>
<evidence type="ECO:0000256" key="3">
    <source>
        <dbReference type="ARBA" id="ARBA00002938"/>
    </source>
</evidence>
<dbReference type="GO" id="GO:0004737">
    <property type="term" value="F:pyruvate decarboxylase activity"/>
    <property type="evidence" value="ECO:0007669"/>
    <property type="project" value="TreeGrafter"/>
</dbReference>
<keyword evidence="9 12" id="KW-0786">Thiamine pyrophosphate</keyword>
<evidence type="ECO:0000256" key="11">
    <source>
        <dbReference type="PIRSR" id="PIRSR036565-2"/>
    </source>
</evidence>
<keyword evidence="7" id="KW-0210">Decarboxylase</keyword>
<dbReference type="Pfam" id="PF02776">
    <property type="entry name" value="TPP_enzyme_N"/>
    <property type="match status" value="1"/>
</dbReference>
<name>A0A917W5L2_9BACL</name>
<protein>
    <recommendedName>
        <fullName evidence="5">Alpha-keto-acid decarboxylase</fullName>
    </recommendedName>
</protein>
<organism evidence="16 17">
    <name type="scientific">Sporolactobacillus putidus</name>
    <dbReference type="NCBI Taxonomy" id="492735"/>
    <lineage>
        <taxon>Bacteria</taxon>
        <taxon>Bacillati</taxon>
        <taxon>Bacillota</taxon>
        <taxon>Bacilli</taxon>
        <taxon>Bacillales</taxon>
        <taxon>Sporolactobacillaceae</taxon>
        <taxon>Sporolactobacillus</taxon>
    </lineage>
</organism>
<feature type="binding site" evidence="11">
    <location>
        <position position="441"/>
    </location>
    <ligand>
        <name>Mg(2+)</name>
        <dbReference type="ChEBI" id="CHEBI:18420"/>
    </ligand>
</feature>
<proteinExistence type="inferred from homology"/>
<keyword evidence="17" id="KW-1185">Reference proteome</keyword>
<dbReference type="CDD" id="cd07038">
    <property type="entry name" value="TPP_PYR_PDC_IPDC_like"/>
    <property type="match status" value="1"/>
</dbReference>
<accession>A0A917W5L2</accession>
<dbReference type="PANTHER" id="PTHR43452:SF30">
    <property type="entry name" value="PYRUVATE DECARBOXYLASE ISOZYME 1-RELATED"/>
    <property type="match status" value="1"/>
</dbReference>
<evidence type="ECO:0000259" key="13">
    <source>
        <dbReference type="Pfam" id="PF00205"/>
    </source>
</evidence>
<dbReference type="Pfam" id="PF00205">
    <property type="entry name" value="TPP_enzyme_M"/>
    <property type="match status" value="1"/>
</dbReference>
<evidence type="ECO:0000256" key="5">
    <source>
        <dbReference type="ARBA" id="ARBA00020054"/>
    </source>
</evidence>
<evidence type="ECO:0000313" key="17">
    <source>
        <dbReference type="Proteomes" id="UP000654670"/>
    </source>
</evidence>
<dbReference type="PANTHER" id="PTHR43452">
    <property type="entry name" value="PYRUVATE DECARBOXYLASE"/>
    <property type="match status" value="1"/>
</dbReference>
<dbReference type="FunFam" id="3.40.50.970:FF:000019">
    <property type="entry name" value="Pyruvate decarboxylase isozyme"/>
    <property type="match status" value="1"/>
</dbReference>
<dbReference type="CDD" id="cd02005">
    <property type="entry name" value="TPP_PDC_IPDC"/>
    <property type="match status" value="1"/>
</dbReference>
<dbReference type="RefSeq" id="WP_188805075.1">
    <property type="nucleotide sequence ID" value="NZ_BMOK01000021.1"/>
</dbReference>
<comment type="cofactor">
    <cofactor evidence="11">
        <name>Mg(2+)</name>
        <dbReference type="ChEBI" id="CHEBI:18420"/>
    </cofactor>
    <text evidence="11">Binds 1 Mg(2+) per subunit.</text>
</comment>
<sequence length="558" mass="61986">MSGNYTIGRYLIDRLAELGIRDIFGVPGDYNLSFLDEIMEHPSLEWVGNCNELNAAYAADGYARIHGISALVTTFGVGELSAINGIAGSYAEQVPVIKITGSPSTKVAREGRIVHHTLGDGEFNHFSRMYQEVTVAQTTLTASNATREIDRVLKACWIQKRPVYINVPVDIHSQPATPPAEPLLKEEAKIRSERLQQMLESLVPVIEQAKSPVILADFLVYRYHAEEELKRFAEKVGFPVATLSMGKGAFNEEHPQFIGVYSGKTSAPYLKKRIDESDCILSIGVQLTDSITGGFSQGFSGDTVIHINPVDVVYHDQRFQDVGMKETLNQLADSLSARDKSTLAITPVTEQDANPSAFYVETDQPLIQKRFWDMMQLFIQKNDIVIADQGTSFFGSETVPLKEHVTFVGQPLWGSIGYTLPALLGTQLADRTRRNILLIGDGAFQLTFQEISTMIRQKINPIIFVINNDGYTVERSIHGPEQAYNDIQMWKYAEIPAVLGANENVKSYKATTEGELEDALKDMIAHPESLRFVEVVMGKMDMPELLSELGKVFAAQND</sequence>
<dbReference type="InterPro" id="IPR011766">
    <property type="entry name" value="TPP_enzyme_TPP-bd"/>
</dbReference>
<evidence type="ECO:0000256" key="2">
    <source>
        <dbReference type="ARBA" id="ARBA00001964"/>
    </source>
</evidence>
<comment type="cofactor">
    <cofactor evidence="2">
        <name>thiamine diphosphate</name>
        <dbReference type="ChEBI" id="CHEBI:58937"/>
    </cofactor>
</comment>
<evidence type="ECO:0000256" key="4">
    <source>
        <dbReference type="ARBA" id="ARBA00007812"/>
    </source>
</evidence>
<dbReference type="InterPro" id="IPR012110">
    <property type="entry name" value="PDC/IPDC-like"/>
</dbReference>
<feature type="domain" description="Thiamine pyrophosphate enzyme TPP-binding" evidence="14">
    <location>
        <begin position="398"/>
        <end position="528"/>
    </location>
</feature>
<keyword evidence="8 11" id="KW-0460">Magnesium</keyword>
<feature type="domain" description="Thiamine pyrophosphate enzyme N-terminal TPP-binding" evidence="15">
    <location>
        <begin position="6"/>
        <end position="109"/>
    </location>
</feature>
<evidence type="ECO:0000256" key="10">
    <source>
        <dbReference type="ARBA" id="ARBA00023239"/>
    </source>
</evidence>
<evidence type="ECO:0000256" key="9">
    <source>
        <dbReference type="ARBA" id="ARBA00023052"/>
    </source>
</evidence>
<dbReference type="Gene3D" id="3.40.50.970">
    <property type="match status" value="2"/>
</dbReference>
<comment type="cofactor">
    <cofactor evidence="1">
        <name>a metal cation</name>
        <dbReference type="ChEBI" id="CHEBI:25213"/>
    </cofactor>
</comment>
<evidence type="ECO:0000313" key="16">
    <source>
        <dbReference type="EMBL" id="GGL65088.1"/>
    </source>
</evidence>
<comment type="function">
    <text evidence="3">Decarboxylates branched-chain and aromatic alpha-keto acids to aldehydes.</text>
</comment>
<evidence type="ECO:0000256" key="8">
    <source>
        <dbReference type="ARBA" id="ARBA00022842"/>
    </source>
</evidence>
<dbReference type="InterPro" id="IPR047213">
    <property type="entry name" value="TPP_PYR_PDC_IPDC-like"/>
</dbReference>
<feature type="binding site" evidence="11">
    <location>
        <position position="470"/>
    </location>
    <ligand>
        <name>Mg(2+)</name>
        <dbReference type="ChEBI" id="CHEBI:18420"/>
    </ligand>
</feature>